<keyword evidence="5 14" id="KW-0812">Transmembrane</keyword>
<comment type="similarity">
    <text evidence="2 14">Belongs to the peptidase M50B family.</text>
</comment>
<evidence type="ECO:0000256" key="6">
    <source>
        <dbReference type="ARBA" id="ARBA00022723"/>
    </source>
</evidence>
<keyword evidence="19" id="KW-1185">Reference proteome</keyword>
<keyword evidence="9 14" id="KW-0862">Zinc</keyword>
<keyword evidence="6 14" id="KW-0479">Metal-binding</keyword>
<dbReference type="InterPro" id="IPR016483">
    <property type="entry name" value="UCP006404_Pept_M50_CBS"/>
</dbReference>
<evidence type="ECO:0000256" key="13">
    <source>
        <dbReference type="ARBA" id="ARBA00023136"/>
    </source>
</evidence>
<dbReference type="GO" id="GO:0046872">
    <property type="term" value="F:metal ion binding"/>
    <property type="evidence" value="ECO:0007669"/>
    <property type="project" value="UniProtKB-UniRule"/>
</dbReference>
<dbReference type="AlphaFoldDB" id="A0A7Y9DJE8"/>
<feature type="transmembrane region" description="Helical" evidence="14">
    <location>
        <begin position="101"/>
        <end position="123"/>
    </location>
</feature>
<evidence type="ECO:0000256" key="12">
    <source>
        <dbReference type="ARBA" id="ARBA00023122"/>
    </source>
</evidence>
<feature type="domain" description="Peptidase M50" evidence="17">
    <location>
        <begin position="53"/>
        <end position="123"/>
    </location>
</feature>
<feature type="transmembrane region" description="Helical" evidence="14">
    <location>
        <begin position="179"/>
        <end position="202"/>
    </location>
</feature>
<accession>A0A7Y9DJE8</accession>
<evidence type="ECO:0000256" key="3">
    <source>
        <dbReference type="ARBA" id="ARBA00022475"/>
    </source>
</evidence>
<dbReference type="Proteomes" id="UP000521922">
    <property type="component" value="Unassembled WGS sequence"/>
</dbReference>
<evidence type="ECO:0000313" key="18">
    <source>
        <dbReference type="EMBL" id="NYD20653.1"/>
    </source>
</evidence>
<sequence length="378" mass="38797">MRGGIPLGRPFGVPLVLAPSWFLFAALIVVVFAPAVQSRVPGPASYAVAFGYAVLLLVSVLLHEVAHALAARWSGVRVTGIVLNVWGGFTSHEGRTGPGSSLLIAVVGPVVNALIALVAWRAGAVVREAPDGGGVLALLLAALTLSNALLAVFNLLPGLPLDGGHALEAIVWKLRGDRVAGTVAAGWVGRVLAVVVFAAGLLGPRLLGLEQSITDVVWAGLVGALLWQGASEALRSATVQRRVPALSARALQRPAIGVSARATVEEVVRSARAAIDAGAAAGSARDLEVVLVTDDGVPVAVVDTAALRRVPEERRTSLGAGATARALPPRSWLPEDLAGEDLLQAVQVRPGEHVVVDTAGRVRGLLHTGDVIAAVTAR</sequence>
<dbReference type="GO" id="GO:0008237">
    <property type="term" value="F:metallopeptidase activity"/>
    <property type="evidence" value="ECO:0007669"/>
    <property type="project" value="UniProtKB-UniRule"/>
</dbReference>
<evidence type="ECO:0000256" key="7">
    <source>
        <dbReference type="ARBA" id="ARBA00022737"/>
    </source>
</evidence>
<name>A0A7Y9DJE8_9ACTN</name>
<evidence type="ECO:0000256" key="8">
    <source>
        <dbReference type="ARBA" id="ARBA00022801"/>
    </source>
</evidence>
<dbReference type="PIRSF" id="PIRSF006404">
    <property type="entry name" value="UCP006404_Pept_M50_CBS"/>
    <property type="match status" value="1"/>
</dbReference>
<feature type="binding site" evidence="16">
    <location>
        <position position="162"/>
    </location>
    <ligand>
        <name>Zn(2+)</name>
        <dbReference type="ChEBI" id="CHEBI:29105"/>
        <note>catalytic</note>
    </ligand>
</feature>
<evidence type="ECO:0000256" key="14">
    <source>
        <dbReference type="PIRNR" id="PIRNR006404"/>
    </source>
</evidence>
<evidence type="ECO:0000256" key="4">
    <source>
        <dbReference type="ARBA" id="ARBA00022670"/>
    </source>
</evidence>
<keyword evidence="11 14" id="KW-0482">Metalloprotease</keyword>
<evidence type="ECO:0000259" key="17">
    <source>
        <dbReference type="Pfam" id="PF02163"/>
    </source>
</evidence>
<evidence type="ECO:0000256" key="2">
    <source>
        <dbReference type="ARBA" id="ARBA00007931"/>
    </source>
</evidence>
<feature type="transmembrane region" description="Helical" evidence="14">
    <location>
        <begin position="12"/>
        <end position="32"/>
    </location>
</feature>
<comment type="caution">
    <text evidence="18">The sequence shown here is derived from an EMBL/GenBank/DDBJ whole genome shotgun (WGS) entry which is preliminary data.</text>
</comment>
<dbReference type="RefSeq" id="WP_179748418.1">
    <property type="nucleotide sequence ID" value="NZ_BAAAGN010000002.1"/>
</dbReference>
<evidence type="ECO:0000313" key="19">
    <source>
        <dbReference type="Proteomes" id="UP000521922"/>
    </source>
</evidence>
<evidence type="ECO:0000256" key="9">
    <source>
        <dbReference type="ARBA" id="ARBA00022833"/>
    </source>
</evidence>
<keyword evidence="10 14" id="KW-1133">Transmembrane helix</keyword>
<keyword evidence="13 14" id="KW-0472">Membrane</keyword>
<feature type="binding site" evidence="16">
    <location>
        <position position="67"/>
    </location>
    <ligand>
        <name>Zn(2+)</name>
        <dbReference type="ChEBI" id="CHEBI:29105"/>
        <note>catalytic</note>
    </ligand>
</feature>
<feature type="binding site" evidence="16">
    <location>
        <position position="63"/>
    </location>
    <ligand>
        <name>Zn(2+)</name>
        <dbReference type="ChEBI" id="CHEBI:29105"/>
        <note>catalytic</note>
    </ligand>
</feature>
<organism evidence="18 19">
    <name type="scientific">Kineococcus aurantiacus</name>
    <dbReference type="NCBI Taxonomy" id="37633"/>
    <lineage>
        <taxon>Bacteria</taxon>
        <taxon>Bacillati</taxon>
        <taxon>Actinomycetota</taxon>
        <taxon>Actinomycetes</taxon>
        <taxon>Kineosporiales</taxon>
        <taxon>Kineosporiaceae</taxon>
        <taxon>Kineococcus</taxon>
    </lineage>
</organism>
<feature type="active site" evidence="15">
    <location>
        <position position="64"/>
    </location>
</feature>
<evidence type="ECO:0000256" key="11">
    <source>
        <dbReference type="ARBA" id="ARBA00023049"/>
    </source>
</evidence>
<keyword evidence="3 14" id="KW-1003">Cell membrane</keyword>
<evidence type="ECO:0000256" key="10">
    <source>
        <dbReference type="ARBA" id="ARBA00022989"/>
    </source>
</evidence>
<evidence type="ECO:0000256" key="15">
    <source>
        <dbReference type="PIRSR" id="PIRSR006404-1"/>
    </source>
</evidence>
<dbReference type="InterPro" id="IPR008915">
    <property type="entry name" value="Peptidase_M50"/>
</dbReference>
<keyword evidence="8 14" id="KW-0378">Hydrolase</keyword>
<feature type="transmembrane region" description="Helical" evidence="14">
    <location>
        <begin position="69"/>
        <end position="89"/>
    </location>
</feature>
<feature type="transmembrane region" description="Helical" evidence="14">
    <location>
        <begin position="135"/>
        <end position="159"/>
    </location>
</feature>
<feature type="domain" description="Peptidase M50" evidence="17">
    <location>
        <begin position="139"/>
        <end position="189"/>
    </location>
</feature>
<keyword evidence="4 14" id="KW-0645">Protease</keyword>
<dbReference type="PANTHER" id="PTHR39188">
    <property type="entry name" value="MEMBRANE-ASSOCIATED ZINC METALLOPROTEASE M50B"/>
    <property type="match status" value="1"/>
</dbReference>
<evidence type="ECO:0000256" key="5">
    <source>
        <dbReference type="ARBA" id="ARBA00022692"/>
    </source>
</evidence>
<dbReference type="Pfam" id="PF02163">
    <property type="entry name" value="Peptidase_M50"/>
    <property type="match status" value="2"/>
</dbReference>
<evidence type="ECO:0000256" key="1">
    <source>
        <dbReference type="ARBA" id="ARBA00004651"/>
    </source>
</evidence>
<protein>
    <recommendedName>
        <fullName evidence="14">Zinc metalloprotease</fullName>
    </recommendedName>
</protein>
<feature type="transmembrane region" description="Helical" evidence="14">
    <location>
        <begin position="44"/>
        <end position="62"/>
    </location>
</feature>
<dbReference type="GO" id="GO:0006508">
    <property type="term" value="P:proteolysis"/>
    <property type="evidence" value="ECO:0007669"/>
    <property type="project" value="UniProtKB-KW"/>
</dbReference>
<dbReference type="EMBL" id="JACCBB010000001">
    <property type="protein sequence ID" value="NYD20653.1"/>
    <property type="molecule type" value="Genomic_DNA"/>
</dbReference>
<keyword evidence="7" id="KW-0677">Repeat</keyword>
<comment type="subcellular location">
    <subcellularLocation>
        <location evidence="1 14">Cell membrane</location>
        <topology evidence="1 14">Multi-pass membrane protein</topology>
    </subcellularLocation>
</comment>
<comment type="cofactor">
    <cofactor evidence="14 16">
        <name>Zn(2+)</name>
        <dbReference type="ChEBI" id="CHEBI:29105"/>
    </cofactor>
    <text evidence="14 16">Binds 1 zinc ion per subunit.</text>
</comment>
<dbReference type="GO" id="GO:0005886">
    <property type="term" value="C:plasma membrane"/>
    <property type="evidence" value="ECO:0007669"/>
    <property type="project" value="UniProtKB-SubCell"/>
</dbReference>
<gene>
    <name evidence="18" type="ORF">BJ968_000193</name>
</gene>
<evidence type="ECO:0000256" key="16">
    <source>
        <dbReference type="PIRSR" id="PIRSR006404-2"/>
    </source>
</evidence>
<keyword evidence="12" id="KW-0129">CBS domain</keyword>
<reference evidence="18 19" key="1">
    <citation type="submission" date="2020-07" db="EMBL/GenBank/DDBJ databases">
        <title>Sequencing the genomes of 1000 actinobacteria strains.</title>
        <authorList>
            <person name="Klenk H.-P."/>
        </authorList>
    </citation>
    <scope>NUCLEOTIDE SEQUENCE [LARGE SCALE GENOMIC DNA]</scope>
    <source>
        <strain evidence="18 19">DSM 7487</strain>
    </source>
</reference>
<dbReference type="PANTHER" id="PTHR39188:SF3">
    <property type="entry name" value="STAGE IV SPORULATION PROTEIN FB"/>
    <property type="match status" value="1"/>
</dbReference>
<proteinExistence type="inferred from homology"/>